<organism evidence="2 3">
    <name type="scientific">Microbulbifer okhotskensis</name>
    <dbReference type="NCBI Taxonomy" id="2926617"/>
    <lineage>
        <taxon>Bacteria</taxon>
        <taxon>Pseudomonadati</taxon>
        <taxon>Pseudomonadota</taxon>
        <taxon>Gammaproteobacteria</taxon>
        <taxon>Cellvibrionales</taxon>
        <taxon>Microbulbiferaceae</taxon>
        <taxon>Microbulbifer</taxon>
    </lineage>
</organism>
<dbReference type="Proteomes" id="UP001139028">
    <property type="component" value="Unassembled WGS sequence"/>
</dbReference>
<keyword evidence="1" id="KW-1133">Transmembrane helix</keyword>
<keyword evidence="3" id="KW-1185">Reference proteome</keyword>
<reference evidence="2" key="1">
    <citation type="journal article" date="2022" name="Arch. Microbiol.">
        <title>Microbulbifer okhotskensis sp. nov., isolated from a deep bottom sediment of the Okhotsk Sea.</title>
        <authorList>
            <person name="Romanenko L."/>
            <person name="Kurilenko V."/>
            <person name="Otstavnykh N."/>
            <person name="Velansky P."/>
            <person name="Isaeva M."/>
            <person name="Mikhailov V."/>
        </authorList>
    </citation>
    <scope>NUCLEOTIDE SEQUENCE</scope>
    <source>
        <strain evidence="2">OS29</strain>
    </source>
</reference>
<comment type="caution">
    <text evidence="2">The sequence shown here is derived from an EMBL/GenBank/DDBJ whole genome shotgun (WGS) entry which is preliminary data.</text>
</comment>
<feature type="transmembrane region" description="Helical" evidence="1">
    <location>
        <begin position="38"/>
        <end position="58"/>
    </location>
</feature>
<proteinExistence type="predicted"/>
<protein>
    <submittedName>
        <fullName evidence="2">Uncharacterized protein</fullName>
    </submittedName>
</protein>
<dbReference type="RefSeq" id="WP_252471078.1">
    <property type="nucleotide sequence ID" value="NZ_JALBWM010000091.1"/>
</dbReference>
<dbReference type="EMBL" id="JALBWM010000091">
    <property type="protein sequence ID" value="MCO1335915.1"/>
    <property type="molecule type" value="Genomic_DNA"/>
</dbReference>
<evidence type="ECO:0000313" key="2">
    <source>
        <dbReference type="EMBL" id="MCO1335915.1"/>
    </source>
</evidence>
<accession>A0A9X2ER82</accession>
<evidence type="ECO:0000256" key="1">
    <source>
        <dbReference type="SAM" id="Phobius"/>
    </source>
</evidence>
<evidence type="ECO:0000313" key="3">
    <source>
        <dbReference type="Proteomes" id="UP001139028"/>
    </source>
</evidence>
<keyword evidence="1" id="KW-0812">Transmembrane</keyword>
<dbReference type="AlphaFoldDB" id="A0A9X2ER82"/>
<name>A0A9X2ER82_9GAMM</name>
<keyword evidence="1" id="KW-0472">Membrane</keyword>
<gene>
    <name evidence="2" type="ORF">MO867_16390</name>
</gene>
<sequence>MQHSEDIAFSAQVAGCVGFGRSISESRLFQRKINCGEMVVLAGLSFIEWLYMMVIMLFHQKQKKFNGVTACIGGIFY</sequence>